<dbReference type="Pfam" id="PF00343">
    <property type="entry name" value="Phosphorylase"/>
    <property type="match status" value="1"/>
</dbReference>
<dbReference type="InterPro" id="IPR011834">
    <property type="entry name" value="Agluc_phsphrylas"/>
</dbReference>
<evidence type="ECO:0000313" key="2">
    <source>
        <dbReference type="EMBL" id="OGK31871.1"/>
    </source>
</evidence>
<dbReference type="GO" id="GO:0030170">
    <property type="term" value="F:pyridoxal phosphate binding"/>
    <property type="evidence" value="ECO:0007669"/>
    <property type="project" value="InterPro"/>
</dbReference>
<comment type="similarity">
    <text evidence="1">Belongs to the glycogen phosphorylase family.</text>
</comment>
<dbReference type="Gene3D" id="3.40.50.2000">
    <property type="entry name" value="Glycogen Phosphorylase B"/>
    <property type="match status" value="2"/>
</dbReference>
<evidence type="ECO:0008006" key="4">
    <source>
        <dbReference type="Google" id="ProtNLM"/>
    </source>
</evidence>
<dbReference type="SUPFAM" id="SSF53756">
    <property type="entry name" value="UDP-Glycosyltransferase/glycogen phosphorylase"/>
    <property type="match status" value="1"/>
</dbReference>
<comment type="caution">
    <text evidence="2">The sequence shown here is derived from an EMBL/GenBank/DDBJ whole genome shotgun (WGS) entry which is preliminary data.</text>
</comment>
<dbReference type="GO" id="GO:0005975">
    <property type="term" value="P:carbohydrate metabolic process"/>
    <property type="evidence" value="ECO:0007669"/>
    <property type="project" value="InterPro"/>
</dbReference>
<reference evidence="2 3" key="1">
    <citation type="journal article" date="2016" name="Nat. Commun.">
        <title>Thousands of microbial genomes shed light on interconnected biogeochemical processes in an aquifer system.</title>
        <authorList>
            <person name="Anantharaman K."/>
            <person name="Brown C.T."/>
            <person name="Hug L.A."/>
            <person name="Sharon I."/>
            <person name="Castelle C.J."/>
            <person name="Probst A.J."/>
            <person name="Thomas B.C."/>
            <person name="Singh A."/>
            <person name="Wilkins M.J."/>
            <person name="Karaoz U."/>
            <person name="Brodie E.L."/>
            <person name="Williams K.H."/>
            <person name="Hubbard S.S."/>
            <person name="Banfield J.F."/>
        </authorList>
    </citation>
    <scope>NUCLEOTIDE SEQUENCE [LARGE SCALE GENOMIC DNA]</scope>
</reference>
<accession>A0A1F7HKY4</accession>
<dbReference type="EMBL" id="MFZT01000006">
    <property type="protein sequence ID" value="OGK31871.1"/>
    <property type="molecule type" value="Genomic_DNA"/>
</dbReference>
<gene>
    <name evidence="2" type="ORF">A3D08_02640</name>
</gene>
<evidence type="ECO:0000256" key="1">
    <source>
        <dbReference type="ARBA" id="ARBA00006047"/>
    </source>
</evidence>
<evidence type="ECO:0000313" key="3">
    <source>
        <dbReference type="Proteomes" id="UP000178098"/>
    </source>
</evidence>
<dbReference type="PANTHER" id="PTHR42655">
    <property type="entry name" value="GLYCOGEN PHOSPHORYLASE"/>
    <property type="match status" value="1"/>
</dbReference>
<name>A0A1F7HKY4_9BACT</name>
<sequence length="559" mass="63436">MALTKPPLKDIAYFSMEIMLETHIPTYAGGLGVLAGDILRSCADMTVQAVGVSLIYNGHIFSQHILPDGSQTFHEVEWRKMDQLTKLTDRVTLTIRHEDVHVGVWRYDIVGLDGHVVPVYLLDTALPENSPWGQEISANLYADKGDLRLAQEIVLGIGGVKMLRKLGYTDIKTYHMNEGHCAFVPLALLEEHEYKDDQVRPLCTFTTHTPIPEGHDSFDYAFAHDIGEKYIPWHIKEIASKEKLHMTKLAMNLSKYSNAVSQKHAKVSSHIFPGFSISAIDNGVHHRTWLHPHLQDVYEQCVPGFLKDPGKFKKVAETVADDLLWNAHMHAKRELMSYVNTHVTDNAFDENVLTLALARRPVAYKRPLLLYHNVQKLLEVGEGKIQIIQCGKSFPYDQYSQDIVRQVVQLANQLKGKIRIVYLENYSPRVARFLVAGADIWLNAPMQPLEASGTSGMKAAINGVLNFSVPDGWWLEGYRMEPEAGFKIGEEISGLDAKFDNDLDSQALYSELGNVIIPMFYQDRVKWIHRMKRAIALGAYFNTHRCVREYTKQAWERQA</sequence>
<dbReference type="InterPro" id="IPR000811">
    <property type="entry name" value="Glyco_trans_35"/>
</dbReference>
<dbReference type="PANTHER" id="PTHR42655:SF1">
    <property type="entry name" value="GLYCOGEN PHOSPHORYLASE"/>
    <property type="match status" value="1"/>
</dbReference>
<dbReference type="InterPro" id="IPR052182">
    <property type="entry name" value="Glycogen/Maltodextrin_Phosph"/>
</dbReference>
<proteinExistence type="inferred from homology"/>
<dbReference type="NCBIfam" id="TIGR02094">
    <property type="entry name" value="more_P_ylases"/>
    <property type="match status" value="1"/>
</dbReference>
<dbReference type="GO" id="GO:0008184">
    <property type="term" value="F:glycogen phosphorylase activity"/>
    <property type="evidence" value="ECO:0007669"/>
    <property type="project" value="InterPro"/>
</dbReference>
<dbReference type="Proteomes" id="UP000178098">
    <property type="component" value="Unassembled WGS sequence"/>
</dbReference>
<dbReference type="AlphaFoldDB" id="A0A1F7HKY4"/>
<protein>
    <recommendedName>
        <fullName evidence="4">Alpha-glucan phosphorylase</fullName>
    </recommendedName>
</protein>
<organism evidence="2 3">
    <name type="scientific">Candidatus Roizmanbacteria bacterium RIFCSPHIGHO2_02_FULL_43_11</name>
    <dbReference type="NCBI Taxonomy" id="1802043"/>
    <lineage>
        <taxon>Bacteria</taxon>
        <taxon>Candidatus Roizmaniibacteriota</taxon>
    </lineage>
</organism>